<dbReference type="InterPro" id="IPR052533">
    <property type="entry name" value="WalJ/YycJ-like"/>
</dbReference>
<dbReference type="OrthoDB" id="9781189at2"/>
<dbReference type="Proteomes" id="UP000183190">
    <property type="component" value="Unassembled WGS sequence"/>
</dbReference>
<protein>
    <submittedName>
        <fullName evidence="2">Phosphoribosyl 1,2-cyclic phosphodiesterase</fullName>
    </submittedName>
</protein>
<dbReference type="RefSeq" id="WP_074715961.1">
    <property type="nucleotide sequence ID" value="NZ_FNWV01000004.1"/>
</dbReference>
<evidence type="ECO:0000313" key="3">
    <source>
        <dbReference type="Proteomes" id="UP000183190"/>
    </source>
</evidence>
<organism evidence="2 3">
    <name type="scientific">Ruminococcus flavefaciens</name>
    <dbReference type="NCBI Taxonomy" id="1265"/>
    <lineage>
        <taxon>Bacteria</taxon>
        <taxon>Bacillati</taxon>
        <taxon>Bacillota</taxon>
        <taxon>Clostridia</taxon>
        <taxon>Eubacteriales</taxon>
        <taxon>Oscillospiraceae</taxon>
        <taxon>Ruminococcus</taxon>
    </lineage>
</organism>
<evidence type="ECO:0000259" key="1">
    <source>
        <dbReference type="SMART" id="SM00849"/>
    </source>
</evidence>
<name>A0A1H6JAD4_RUMFL</name>
<dbReference type="Gene3D" id="3.60.15.10">
    <property type="entry name" value="Ribonuclease Z/Hydroxyacylglutathione hydrolase-like"/>
    <property type="match status" value="1"/>
</dbReference>
<proteinExistence type="predicted"/>
<sequence>MARLYPLFSSSKGNSSFIGTEKGGILIDCGVSFRRLCNALEVNNIPLEAIQGVFITHEHSDHIAGLAMLTKKTGLPVYGQKRTLQRLCDGGKIAVNSHVIDITGKTISCGGSEVSCFNTPHDAIQSCGYRIHTEDDKYCAVCTDLGHVTPEVDEALKGCRMVLIESNYDDYMLRTGPYPFYLKERILSPIGHLSNDDCTVQVRKMIERGTTHILLGHLSQDNNHPQMADSTVQRGLSGFTRGRDYLLGVAPVETKGGAVVF</sequence>
<dbReference type="Pfam" id="PF12706">
    <property type="entry name" value="Lactamase_B_2"/>
    <property type="match status" value="1"/>
</dbReference>
<dbReference type="AlphaFoldDB" id="A0A1H6JAD4"/>
<dbReference type="PANTHER" id="PTHR47619">
    <property type="entry name" value="METALLO-HYDROLASE YYCJ-RELATED"/>
    <property type="match status" value="1"/>
</dbReference>
<reference evidence="2 3" key="1">
    <citation type="submission" date="2016-10" db="EMBL/GenBank/DDBJ databases">
        <authorList>
            <person name="de Groot N.N."/>
        </authorList>
    </citation>
    <scope>NUCLEOTIDE SEQUENCE [LARGE SCALE GENOMIC DNA]</scope>
    <source>
        <strain evidence="2 3">YAD2003</strain>
    </source>
</reference>
<dbReference type="PANTHER" id="PTHR47619:SF1">
    <property type="entry name" value="EXODEOXYRIBONUCLEASE WALJ"/>
    <property type="match status" value="1"/>
</dbReference>
<dbReference type="EMBL" id="FNWV01000004">
    <property type="protein sequence ID" value="SEH56614.1"/>
    <property type="molecule type" value="Genomic_DNA"/>
</dbReference>
<dbReference type="SUPFAM" id="SSF56281">
    <property type="entry name" value="Metallo-hydrolase/oxidoreductase"/>
    <property type="match status" value="1"/>
</dbReference>
<dbReference type="InterPro" id="IPR036866">
    <property type="entry name" value="RibonucZ/Hydroxyglut_hydro"/>
</dbReference>
<feature type="domain" description="Metallo-beta-lactamase" evidence="1">
    <location>
        <begin position="12"/>
        <end position="192"/>
    </location>
</feature>
<dbReference type="InterPro" id="IPR001279">
    <property type="entry name" value="Metallo-B-lactamas"/>
</dbReference>
<accession>A0A1H6JAD4</accession>
<dbReference type="SMART" id="SM00849">
    <property type="entry name" value="Lactamase_B"/>
    <property type="match status" value="1"/>
</dbReference>
<evidence type="ECO:0000313" key="2">
    <source>
        <dbReference type="EMBL" id="SEH56614.1"/>
    </source>
</evidence>
<gene>
    <name evidence="2" type="ORF">SAMN02910265_01497</name>
</gene>